<protein>
    <submittedName>
        <fullName evidence="6">Type VI secretion system Vgr family protein</fullName>
    </submittedName>
</protein>
<feature type="region of interest" description="Disordered" evidence="2">
    <location>
        <begin position="645"/>
        <end position="664"/>
    </location>
</feature>
<dbReference type="EMBL" id="JBHRTI010000003">
    <property type="protein sequence ID" value="MFC3146434.1"/>
    <property type="molecule type" value="Genomic_DNA"/>
</dbReference>
<evidence type="ECO:0000256" key="1">
    <source>
        <dbReference type="ARBA" id="ARBA00005558"/>
    </source>
</evidence>
<dbReference type="Pfam" id="PF04717">
    <property type="entry name" value="Phage_base_V"/>
    <property type="match status" value="1"/>
</dbReference>
<organism evidence="6 7">
    <name type="scientific">Piscinibacterium candidicorallinum</name>
    <dbReference type="NCBI Taxonomy" id="1793872"/>
    <lineage>
        <taxon>Bacteria</taxon>
        <taxon>Pseudomonadati</taxon>
        <taxon>Pseudomonadota</taxon>
        <taxon>Betaproteobacteria</taxon>
        <taxon>Burkholderiales</taxon>
        <taxon>Piscinibacterium</taxon>
    </lineage>
</organism>
<dbReference type="Gene3D" id="4.10.220.110">
    <property type="match status" value="1"/>
</dbReference>
<dbReference type="InterPro" id="IPR017847">
    <property type="entry name" value="T6SS_RhsGE_Vgr_subset"/>
</dbReference>
<comment type="similarity">
    <text evidence="1">Belongs to the VgrG protein family.</text>
</comment>
<keyword evidence="7" id="KW-1185">Reference proteome</keyword>
<evidence type="ECO:0000259" key="4">
    <source>
        <dbReference type="Pfam" id="PF10106"/>
    </source>
</evidence>
<dbReference type="NCBIfam" id="TIGR03361">
    <property type="entry name" value="VI_Rhs_Vgr"/>
    <property type="match status" value="1"/>
</dbReference>
<dbReference type="Pfam" id="PF10106">
    <property type="entry name" value="DUF2345"/>
    <property type="match status" value="1"/>
</dbReference>
<proteinExistence type="inferred from homology"/>
<accession>A0ABV7GXP3</accession>
<dbReference type="InterPro" id="IPR006533">
    <property type="entry name" value="T6SS_Vgr_RhsGE"/>
</dbReference>
<dbReference type="InterPro" id="IPR018769">
    <property type="entry name" value="VgrG2_DUF2345"/>
</dbReference>
<dbReference type="InterPro" id="IPR006531">
    <property type="entry name" value="Gp5/Vgr_OB"/>
</dbReference>
<dbReference type="NCBIfam" id="TIGR01646">
    <property type="entry name" value="vgr_GE"/>
    <property type="match status" value="1"/>
</dbReference>
<dbReference type="PANTHER" id="PTHR32305:SF11">
    <property type="entry name" value="TYPE VI SECRETION SYSTEM SPIKE PROTEIN VGRG3"/>
    <property type="match status" value="1"/>
</dbReference>
<feature type="domain" description="Gp5/Type VI secretion system Vgr protein OB-fold" evidence="3">
    <location>
        <begin position="408"/>
        <end position="473"/>
    </location>
</feature>
<evidence type="ECO:0000256" key="2">
    <source>
        <dbReference type="SAM" id="MobiDB-lite"/>
    </source>
</evidence>
<dbReference type="SUPFAM" id="SSF69349">
    <property type="entry name" value="Phage fibre proteins"/>
    <property type="match status" value="1"/>
</dbReference>
<gene>
    <name evidence="6" type="ORF">ACFOEN_02120</name>
</gene>
<dbReference type="Pfam" id="PF13296">
    <property type="entry name" value="T6SS_Vgr"/>
    <property type="match status" value="1"/>
</dbReference>
<evidence type="ECO:0000259" key="3">
    <source>
        <dbReference type="Pfam" id="PF04717"/>
    </source>
</evidence>
<dbReference type="InterPro" id="IPR050708">
    <property type="entry name" value="T6SS_VgrG/RHS"/>
</dbReference>
<dbReference type="Gene3D" id="2.40.50.230">
    <property type="entry name" value="Gp5 N-terminal domain"/>
    <property type="match status" value="1"/>
</dbReference>
<dbReference type="RefSeq" id="WP_377300703.1">
    <property type="nucleotide sequence ID" value="NZ_CP180191.1"/>
</dbReference>
<dbReference type="InterPro" id="IPR028244">
    <property type="entry name" value="T6SS_Rhs_Vgr_dom"/>
</dbReference>
<feature type="domain" description="DUF2345" evidence="4">
    <location>
        <begin position="661"/>
        <end position="810"/>
    </location>
</feature>
<name>A0ABV7GXP3_9BURK</name>
<evidence type="ECO:0000313" key="7">
    <source>
        <dbReference type="Proteomes" id="UP001595556"/>
    </source>
</evidence>
<dbReference type="InterPro" id="IPR037026">
    <property type="entry name" value="Vgr_OB-fold_dom_sf"/>
</dbReference>
<dbReference type="Proteomes" id="UP001595556">
    <property type="component" value="Unassembled WGS sequence"/>
</dbReference>
<dbReference type="Gene3D" id="2.30.110.50">
    <property type="match status" value="1"/>
</dbReference>
<comment type="caution">
    <text evidence="6">The sequence shown here is derived from an EMBL/GenBank/DDBJ whole genome shotgun (WGS) entry which is preliminary data.</text>
</comment>
<reference evidence="7" key="1">
    <citation type="journal article" date="2019" name="Int. J. Syst. Evol. Microbiol.">
        <title>The Global Catalogue of Microorganisms (GCM) 10K type strain sequencing project: providing services to taxonomists for standard genome sequencing and annotation.</title>
        <authorList>
            <consortium name="The Broad Institute Genomics Platform"/>
            <consortium name="The Broad Institute Genome Sequencing Center for Infectious Disease"/>
            <person name="Wu L."/>
            <person name="Ma J."/>
        </authorList>
    </citation>
    <scope>NUCLEOTIDE SEQUENCE [LARGE SCALE GENOMIC DNA]</scope>
    <source>
        <strain evidence="7">KCTC 52168</strain>
    </source>
</reference>
<dbReference type="PANTHER" id="PTHR32305">
    <property type="match status" value="1"/>
</dbReference>
<feature type="domain" description="Putative type VI secretion system Rhs element associated Vgr" evidence="5">
    <location>
        <begin position="503"/>
        <end position="622"/>
    </location>
</feature>
<sequence length="841" mass="90437">MSKPFAQLRAPAGVAKSPLLFHRLEHAERLNSTQASTLQFLSLDAAVDLHGLLNQHLTSEVRLNLADDSVRHVDGIVAGARLIDQLGRYSRYEVELRPWLWFLSLTTDSRIFQDQTIPEILQAVFADHPIAKVELKLTHTYAKRPYTVQHRQSDLEFVNWLCELEGITYHFTHAAGSHTLVLTDSIAKHIDCPGYETVPFNAQVGKRREDEQSLLDWQPARQVASSQVVVSDYAWQAPAQPKADQRVAPEHAPKLGAKQTEIYATPGLFHKESREESEALHQAQVALEALGAPTDTYTGRTTARALYAGGCFTLAKHAQSALNKRHLITAHQLTAVFANYEGIDPDLLAKLAPELVSAAGGAYFACSIHAQPDTLPFRPARTTPRPIVPGIQTATVVGGSAGNGEIHTDEWGRVKVHFGWDRYGQRDGKDTCWLRVSLPWAGANWGSQFIPRIGQEVLVGFADGDPDAPIVIGRVNNGANRPTTFSGTGSLPGNQALAGFKSKEIGGGGYNQVLFDDTTGQVRAQVASTEGASQLNLGWLVHPRADQAAGEGEGPAAKANAQPRGQGFELRTDEWGAVRAAKGLLITTDGKVGAVGGTLDRHDLVRCLEESLKLAKQLTENAKTHQAATGADETGFEGIDLKPQEQQTSEVKGLGSGANNEEKATDPTANHLALHSPAGIVVATPKNLTVSTGEHADVVTGKNLQVTTGLQSHVHATTGIRHFAQSGGIHSIANTGKLLFQSQHDDTVINAEQAIHLTASQKHVLIEAKQHITFIESGGAYITLKGGNIEIGGPGNLLVKTAKYDLKGPSSKSPTLPDFPRTDCKNCLLDAMKSGAPGVMV</sequence>
<evidence type="ECO:0000313" key="6">
    <source>
        <dbReference type="EMBL" id="MFC3146434.1"/>
    </source>
</evidence>
<dbReference type="SUPFAM" id="SSF69279">
    <property type="entry name" value="Phage tail proteins"/>
    <property type="match status" value="2"/>
</dbReference>
<dbReference type="Gene3D" id="3.55.50.10">
    <property type="entry name" value="Baseplate protein-like domains"/>
    <property type="match status" value="1"/>
</dbReference>
<dbReference type="SUPFAM" id="SSF69255">
    <property type="entry name" value="gp5 N-terminal domain-like"/>
    <property type="match status" value="1"/>
</dbReference>
<dbReference type="Pfam" id="PF05954">
    <property type="entry name" value="Phage_GPD"/>
    <property type="match status" value="1"/>
</dbReference>
<evidence type="ECO:0000259" key="5">
    <source>
        <dbReference type="Pfam" id="PF13296"/>
    </source>
</evidence>